<accession>A0ACB9ZUR7</accession>
<organism evidence="1 2">
    <name type="scientific">Catharanthus roseus</name>
    <name type="common">Madagascar periwinkle</name>
    <name type="synonym">Vinca rosea</name>
    <dbReference type="NCBI Taxonomy" id="4058"/>
    <lineage>
        <taxon>Eukaryota</taxon>
        <taxon>Viridiplantae</taxon>
        <taxon>Streptophyta</taxon>
        <taxon>Embryophyta</taxon>
        <taxon>Tracheophyta</taxon>
        <taxon>Spermatophyta</taxon>
        <taxon>Magnoliopsida</taxon>
        <taxon>eudicotyledons</taxon>
        <taxon>Gunneridae</taxon>
        <taxon>Pentapetalae</taxon>
        <taxon>asterids</taxon>
        <taxon>lamiids</taxon>
        <taxon>Gentianales</taxon>
        <taxon>Apocynaceae</taxon>
        <taxon>Rauvolfioideae</taxon>
        <taxon>Vinceae</taxon>
        <taxon>Catharanthinae</taxon>
        <taxon>Catharanthus</taxon>
    </lineage>
</organism>
<keyword evidence="2" id="KW-1185">Reference proteome</keyword>
<sequence>MQVDRLSWEVDKNVFKVELVDAGRAGLVNNSIFLSLPQVFEEESVVCFSNTSSNFEELCLRVVIRFHHPTKKLDIPYPTDVLKWTAKMGSLQHTVHPTTKK</sequence>
<dbReference type="Proteomes" id="UP001060085">
    <property type="component" value="Linkage Group LG07"/>
</dbReference>
<evidence type="ECO:0000313" key="1">
    <source>
        <dbReference type="EMBL" id="KAI5652360.1"/>
    </source>
</evidence>
<proteinExistence type="predicted"/>
<name>A0ACB9ZUR7_CATRO</name>
<gene>
    <name evidence="1" type="ORF">M9H77_29547</name>
</gene>
<comment type="caution">
    <text evidence="1">The sequence shown here is derived from an EMBL/GenBank/DDBJ whole genome shotgun (WGS) entry which is preliminary data.</text>
</comment>
<protein>
    <submittedName>
        <fullName evidence="1">Uncharacterized protein</fullName>
    </submittedName>
</protein>
<evidence type="ECO:0000313" key="2">
    <source>
        <dbReference type="Proteomes" id="UP001060085"/>
    </source>
</evidence>
<dbReference type="EMBL" id="CM044707">
    <property type="protein sequence ID" value="KAI5652360.1"/>
    <property type="molecule type" value="Genomic_DNA"/>
</dbReference>
<reference evidence="2" key="1">
    <citation type="journal article" date="2023" name="Nat. Plants">
        <title>Single-cell RNA sequencing provides a high-resolution roadmap for understanding the multicellular compartmentation of specialized metabolism.</title>
        <authorList>
            <person name="Sun S."/>
            <person name="Shen X."/>
            <person name="Li Y."/>
            <person name="Li Y."/>
            <person name="Wang S."/>
            <person name="Li R."/>
            <person name="Zhang H."/>
            <person name="Shen G."/>
            <person name="Guo B."/>
            <person name="Wei J."/>
            <person name="Xu J."/>
            <person name="St-Pierre B."/>
            <person name="Chen S."/>
            <person name="Sun C."/>
        </authorList>
    </citation>
    <scope>NUCLEOTIDE SEQUENCE [LARGE SCALE GENOMIC DNA]</scope>
</reference>